<evidence type="ECO:0000313" key="2">
    <source>
        <dbReference type="Proteomes" id="UP000288805"/>
    </source>
</evidence>
<comment type="caution">
    <text evidence="1">The sequence shown here is derived from an EMBL/GenBank/DDBJ whole genome shotgun (WGS) entry which is preliminary data.</text>
</comment>
<dbReference type="AlphaFoldDB" id="A0A438D0R3"/>
<name>A0A438D0R3_VITVI</name>
<evidence type="ECO:0008006" key="3">
    <source>
        <dbReference type="Google" id="ProtNLM"/>
    </source>
</evidence>
<dbReference type="Proteomes" id="UP000288805">
    <property type="component" value="Unassembled WGS sequence"/>
</dbReference>
<sequence>MCPPKKLEALEQLGQWDAKERDRALPVEELKEKRRAVDEFKKWVELEEISGGKNQESYGQKKGDKNTRSFHKMANAYRRRNFLKKLRVNGVCLERENSIKEGVAGAFQLLLSETGEWRPSMEGLTFNSLSHTNSAALEHVFVGGRQILDVVLIANEVIDSRLKASLRGLLCKLDIEKAYDHVNWNHLIAMMDKMGFGSKWLGWIRWCISMIRFSILVNSSPFGLKINLEKSELISVGDVSNLEELAKERNPLWKRVIVGKYRTQEEERCTKKMFRMGVVGDPRFIEQFNDWELEEVNALFGRLHSYSFGSGTFDTMVWLKIKDGDFQFSSLLLSGKAKEETGDHLLLHCPISKYIVATGLCSFSHSVGDAFFSEGGASKLEWCPDWQEKAKGLESCSSLHFLVHLERTK</sequence>
<reference evidence="1 2" key="1">
    <citation type="journal article" date="2018" name="PLoS Genet.">
        <title>Population sequencing reveals clonal diversity and ancestral inbreeding in the grapevine cultivar Chardonnay.</title>
        <authorList>
            <person name="Roach M.J."/>
            <person name="Johnson D.L."/>
            <person name="Bohlmann J."/>
            <person name="van Vuuren H.J."/>
            <person name="Jones S.J."/>
            <person name="Pretorius I.S."/>
            <person name="Schmidt S.A."/>
            <person name="Borneman A.R."/>
        </authorList>
    </citation>
    <scope>NUCLEOTIDE SEQUENCE [LARGE SCALE GENOMIC DNA]</scope>
    <source>
        <strain evidence="2">cv. Chardonnay</strain>
        <tissue evidence="1">Leaf</tissue>
    </source>
</reference>
<gene>
    <name evidence="1" type="ORF">CK203_088919</name>
</gene>
<protein>
    <recommendedName>
        <fullName evidence="3">Reverse transcriptase domain-containing protein</fullName>
    </recommendedName>
</protein>
<accession>A0A438D0R3</accession>
<organism evidence="1 2">
    <name type="scientific">Vitis vinifera</name>
    <name type="common">Grape</name>
    <dbReference type="NCBI Taxonomy" id="29760"/>
    <lineage>
        <taxon>Eukaryota</taxon>
        <taxon>Viridiplantae</taxon>
        <taxon>Streptophyta</taxon>
        <taxon>Embryophyta</taxon>
        <taxon>Tracheophyta</taxon>
        <taxon>Spermatophyta</taxon>
        <taxon>Magnoliopsida</taxon>
        <taxon>eudicotyledons</taxon>
        <taxon>Gunneridae</taxon>
        <taxon>Pentapetalae</taxon>
        <taxon>rosids</taxon>
        <taxon>Vitales</taxon>
        <taxon>Vitaceae</taxon>
        <taxon>Viteae</taxon>
        <taxon>Vitis</taxon>
    </lineage>
</organism>
<dbReference type="EMBL" id="QGNW01001866">
    <property type="protein sequence ID" value="RVW29031.1"/>
    <property type="molecule type" value="Genomic_DNA"/>
</dbReference>
<proteinExistence type="predicted"/>
<evidence type="ECO:0000313" key="1">
    <source>
        <dbReference type="EMBL" id="RVW29031.1"/>
    </source>
</evidence>